<dbReference type="InterPro" id="IPR024618">
    <property type="entry name" value="DUF3857"/>
</dbReference>
<evidence type="ECO:0000313" key="3">
    <source>
        <dbReference type="EMBL" id="GAO29537.1"/>
    </source>
</evidence>
<accession>A0A0E9LVE2</accession>
<organism evidence="3 4">
    <name type="scientific">Geofilum rubicundum JCM 15548</name>
    <dbReference type="NCBI Taxonomy" id="1236989"/>
    <lineage>
        <taxon>Bacteria</taxon>
        <taxon>Pseudomonadati</taxon>
        <taxon>Bacteroidota</taxon>
        <taxon>Bacteroidia</taxon>
        <taxon>Marinilabiliales</taxon>
        <taxon>Marinilabiliaceae</taxon>
        <taxon>Geofilum</taxon>
    </lineage>
</organism>
<dbReference type="EMBL" id="BAZW01000010">
    <property type="protein sequence ID" value="GAO29537.1"/>
    <property type="molecule type" value="Genomic_DNA"/>
</dbReference>
<dbReference type="STRING" id="1236989.JCM15548_11735"/>
<sequence>MKLTAITLILSLSLSAFAAEIQKTPKLGKVSMDEMKSSVCPIDSSAQGYYLFEKGATSFVYRNTTIREGDPGSDKGFQMVFKNHKRVKILDKAASDLGNFEISLYNKGLNKEKIASIKGITYNLENGKIIKTKLDTKQIIYEEKTDHITLVKIAMPDVKAGSVVEIEYELVSDFLFNIQEWYFQREVPVLYSEYWVGIPEYFHYKPSTYGYYRIHHNTKTAARTLKFTYMYRTEGNVTESRRHEYEERYQEKITTYFANHVPAFKKERFLKASKNYLTRMTFELEGTRFPNSPYKSYSNSWSDVSKELLEHERFGRALNRDNFIGNDADLIKASATNEIEMVQKALEYVQSKMKWNGSYSFLSDRHLKQAWEAGHGNSADINLILVSLLKSMDIQAFPVVLSTQGNGILPLSHASITDLNYVIAMVELEDQNILMDATDPLSAIDLLPERCLNGKGTSLMPTDLEKLVWKPPIVLRPLPRSP</sequence>
<reference evidence="3 4" key="1">
    <citation type="journal article" date="2015" name="Microbes Environ.">
        <title>Distribution and evolution of nitrogen fixation genes in the phylum bacteroidetes.</title>
        <authorList>
            <person name="Inoue J."/>
            <person name="Oshima K."/>
            <person name="Suda W."/>
            <person name="Sakamoto M."/>
            <person name="Iino T."/>
            <person name="Noda S."/>
            <person name="Hongoh Y."/>
            <person name="Hattori M."/>
            <person name="Ohkuma M."/>
        </authorList>
    </citation>
    <scope>NUCLEOTIDE SEQUENCE [LARGE SCALE GENOMIC DNA]</scope>
    <source>
        <strain evidence="3">JCM 15548</strain>
    </source>
</reference>
<keyword evidence="4" id="KW-1185">Reference proteome</keyword>
<dbReference type="AlphaFoldDB" id="A0A0E9LVE2"/>
<dbReference type="Gene3D" id="2.60.40.3140">
    <property type="match status" value="1"/>
</dbReference>
<feature type="domain" description="DUF3857" evidence="2">
    <location>
        <begin position="79"/>
        <end position="207"/>
    </location>
</feature>
<dbReference type="Proteomes" id="UP000032900">
    <property type="component" value="Unassembled WGS sequence"/>
</dbReference>
<dbReference type="Pfam" id="PF12969">
    <property type="entry name" value="DUF3857"/>
    <property type="match status" value="1"/>
</dbReference>
<keyword evidence="1" id="KW-0732">Signal</keyword>
<comment type="caution">
    <text evidence="3">The sequence shown here is derived from an EMBL/GenBank/DDBJ whole genome shotgun (WGS) entry which is preliminary data.</text>
</comment>
<dbReference type="OrthoDB" id="98874at2"/>
<dbReference type="Gene3D" id="3.10.620.30">
    <property type="match status" value="1"/>
</dbReference>
<protein>
    <recommendedName>
        <fullName evidence="2">DUF3857 domain-containing protein</fullName>
    </recommendedName>
</protein>
<evidence type="ECO:0000256" key="1">
    <source>
        <dbReference type="SAM" id="SignalP"/>
    </source>
</evidence>
<evidence type="ECO:0000313" key="4">
    <source>
        <dbReference type="Proteomes" id="UP000032900"/>
    </source>
</evidence>
<name>A0A0E9LVE2_9BACT</name>
<feature type="chain" id="PRO_5002428361" description="DUF3857 domain-containing protein" evidence="1">
    <location>
        <begin position="19"/>
        <end position="482"/>
    </location>
</feature>
<dbReference type="RefSeq" id="WP_062123905.1">
    <property type="nucleotide sequence ID" value="NZ_BAZW01000010.1"/>
</dbReference>
<feature type="signal peptide" evidence="1">
    <location>
        <begin position="1"/>
        <end position="18"/>
    </location>
</feature>
<gene>
    <name evidence="3" type="ORF">JCM15548_11735</name>
</gene>
<evidence type="ECO:0000259" key="2">
    <source>
        <dbReference type="Pfam" id="PF12969"/>
    </source>
</evidence>
<proteinExistence type="predicted"/>